<evidence type="ECO:0000313" key="2">
    <source>
        <dbReference type="EMBL" id="GAV79102.1"/>
    </source>
</evidence>
<feature type="non-terminal residue" evidence="3">
    <location>
        <position position="1"/>
    </location>
</feature>
<comment type="caution">
    <text evidence="3">The sequence shown here is derived from an EMBL/GenBank/DDBJ whole genome shotgun (WGS) entry which is preliminary data.</text>
</comment>
<reference evidence="3" key="2">
    <citation type="journal article" date="2017" name="Nat. Ecol. Evol.">
        <title>Genome of the pitcher plant Cephalotus reveals genetic changes associated with carnivory.</title>
        <authorList>
            <person name="Fukushima K."/>
            <person name="Fang X."/>
            <person name="Alvarez-Ponce D."/>
            <person name="Cai H."/>
            <person name="Carretero-Paulet L."/>
            <person name="Chen C."/>
            <person name="Chang T."/>
            <person name="Farr K.M."/>
            <person name="Fujita T."/>
            <person name="Hiwatashi Y."/>
            <person name="Hoshi Y."/>
            <person name="Imai T."/>
            <person name="Kasahara M."/>
            <person name="Librado P."/>
            <person name="Mao L."/>
            <person name="Mori H."/>
            <person name="Nishiyama T."/>
            <person name="Nozawa M."/>
            <person name="Palfalvi G."/>
            <person name="Pollard S.T."/>
            <person name="Rozas J."/>
            <person name="Sanchez-Gracia A."/>
            <person name="Sankoff D."/>
            <person name="Shibata T.F."/>
            <person name="Shigenobu S."/>
            <person name="Sumikawa N."/>
            <person name="Uzawa T."/>
            <person name="Xie M."/>
            <person name="Zheng C."/>
            <person name="Pollock D.D."/>
            <person name="Albert V.A."/>
            <person name="Li S."/>
            <person name="Hasebe M."/>
        </authorList>
    </citation>
    <scope>NUCLEOTIDE SEQUENCE</scope>
    <source>
        <strain evidence="3">St1</strain>
    </source>
</reference>
<evidence type="ECO:0008006" key="5">
    <source>
        <dbReference type="Google" id="ProtNLM"/>
    </source>
</evidence>
<sequence length="187" mass="21853">EKLVQYGITTSDHCEFGYGGQESIEHLFFSCPYSKRIRREGLTKCNIQRSGLPWNEELKWANVHMKGKSFPSWLRRVVLGATVYHIWLEKNRRCFNNQFLPEQDIHQKICEDVTGMAATYGPIEDNERNRSLCLATGQLKKKVPSFVTNFVTFLISLFYVLDFVLHVQTTDYLLDTYKYKVTLWGVL</sequence>
<keyword evidence="1" id="KW-0472">Membrane</keyword>
<name>A0A1Q3CFT1_CEPFO</name>
<keyword evidence="1" id="KW-0812">Transmembrane</keyword>
<reference evidence="4" key="1">
    <citation type="submission" date="2016-04" db="EMBL/GenBank/DDBJ databases">
        <title>Cephalotus genome sequencing.</title>
        <authorList>
            <person name="Fukushima K."/>
            <person name="Hasebe M."/>
            <person name="Fang X."/>
        </authorList>
    </citation>
    <scope>NUCLEOTIDE SEQUENCE [LARGE SCALE GENOMIC DNA]</scope>
    <source>
        <strain evidence="4">cv. St1</strain>
    </source>
</reference>
<feature type="transmembrane region" description="Helical" evidence="1">
    <location>
        <begin position="146"/>
        <end position="167"/>
    </location>
</feature>
<gene>
    <name evidence="2" type="ORF">CFOL_v3_22567</name>
    <name evidence="3" type="ORF">CFOL_v3_22569</name>
</gene>
<dbReference type="AlphaFoldDB" id="A0A1Q3CFT1"/>
<dbReference type="InParanoid" id="A0A1Q3CFT1"/>
<dbReference type="Proteomes" id="UP000187406">
    <property type="component" value="Unassembled WGS sequence"/>
</dbReference>
<accession>A0A1Q3CFT1</accession>
<evidence type="ECO:0000313" key="3">
    <source>
        <dbReference type="EMBL" id="GAV79104.1"/>
    </source>
</evidence>
<dbReference type="EMBL" id="BDDD01001911">
    <property type="protein sequence ID" value="GAV79102.1"/>
    <property type="molecule type" value="Genomic_DNA"/>
</dbReference>
<protein>
    <recommendedName>
        <fullName evidence="5">Zf-RVT domain-containing protein</fullName>
    </recommendedName>
</protein>
<dbReference type="PANTHER" id="PTHR33116">
    <property type="entry name" value="REVERSE TRANSCRIPTASE ZINC-BINDING DOMAIN-CONTAINING PROTEIN-RELATED-RELATED"/>
    <property type="match status" value="1"/>
</dbReference>
<keyword evidence="4" id="KW-1185">Reference proteome</keyword>
<proteinExistence type="predicted"/>
<keyword evidence="1" id="KW-1133">Transmembrane helix</keyword>
<organism evidence="3 4">
    <name type="scientific">Cephalotus follicularis</name>
    <name type="common">Albany pitcher plant</name>
    <dbReference type="NCBI Taxonomy" id="3775"/>
    <lineage>
        <taxon>Eukaryota</taxon>
        <taxon>Viridiplantae</taxon>
        <taxon>Streptophyta</taxon>
        <taxon>Embryophyta</taxon>
        <taxon>Tracheophyta</taxon>
        <taxon>Spermatophyta</taxon>
        <taxon>Magnoliopsida</taxon>
        <taxon>eudicotyledons</taxon>
        <taxon>Gunneridae</taxon>
        <taxon>Pentapetalae</taxon>
        <taxon>rosids</taxon>
        <taxon>fabids</taxon>
        <taxon>Oxalidales</taxon>
        <taxon>Cephalotaceae</taxon>
        <taxon>Cephalotus</taxon>
    </lineage>
</organism>
<dbReference type="PANTHER" id="PTHR33116:SF66">
    <property type="entry name" value="REVERSE TRANSCRIPTASE ZINC-BINDING DOMAIN-CONTAINING PROTEIN"/>
    <property type="match status" value="1"/>
</dbReference>
<evidence type="ECO:0000256" key="1">
    <source>
        <dbReference type="SAM" id="Phobius"/>
    </source>
</evidence>
<dbReference type="EMBL" id="BDDD01001911">
    <property type="protein sequence ID" value="GAV79104.1"/>
    <property type="molecule type" value="Genomic_DNA"/>
</dbReference>
<evidence type="ECO:0000313" key="4">
    <source>
        <dbReference type="Proteomes" id="UP000187406"/>
    </source>
</evidence>